<dbReference type="HOGENOM" id="CLU_892755_0_0_1"/>
<keyword evidence="3" id="KW-0862">Zinc</keyword>
<reference evidence="7" key="1">
    <citation type="journal article" date="2011" name="PLoS Biol.">
        <title>Gene gain and loss during evolution of obligate parasitism in the white rust pathogen of Arabidopsis thaliana.</title>
        <authorList>
            <person name="Kemen E."/>
            <person name="Gardiner A."/>
            <person name="Schultz-Larsen T."/>
            <person name="Kemen A.C."/>
            <person name="Balmuth A.L."/>
            <person name="Robert-Seilaniantz A."/>
            <person name="Bailey K."/>
            <person name="Holub E."/>
            <person name="Studholme D.J."/>
            <person name="Maclean D."/>
            <person name="Jones J.D."/>
        </authorList>
    </citation>
    <scope>NUCLEOTIDE SEQUENCE</scope>
</reference>
<dbReference type="EMBL" id="FR824054">
    <property type="protein sequence ID" value="CCA15223.1"/>
    <property type="molecule type" value="Genomic_DNA"/>
</dbReference>
<dbReference type="SMART" id="SM00184">
    <property type="entry name" value="RING"/>
    <property type="match status" value="1"/>
</dbReference>
<keyword evidence="2 4" id="KW-0863">Zinc-finger</keyword>
<evidence type="ECO:0000256" key="4">
    <source>
        <dbReference type="PROSITE-ProRule" id="PRU00175"/>
    </source>
</evidence>
<evidence type="ECO:0000256" key="5">
    <source>
        <dbReference type="SAM" id="MobiDB-lite"/>
    </source>
</evidence>
<accession>F0W2D8</accession>
<dbReference type="InterPro" id="IPR013083">
    <property type="entry name" value="Znf_RING/FYVE/PHD"/>
</dbReference>
<dbReference type="SUPFAM" id="SSF57850">
    <property type="entry name" value="RING/U-box"/>
    <property type="match status" value="1"/>
</dbReference>
<dbReference type="Pfam" id="PF13639">
    <property type="entry name" value="zf-RING_2"/>
    <property type="match status" value="1"/>
</dbReference>
<organism evidence="7">
    <name type="scientific">Albugo laibachii Nc14</name>
    <dbReference type="NCBI Taxonomy" id="890382"/>
    <lineage>
        <taxon>Eukaryota</taxon>
        <taxon>Sar</taxon>
        <taxon>Stramenopiles</taxon>
        <taxon>Oomycota</taxon>
        <taxon>Peronosporomycetes</taxon>
        <taxon>Albuginales</taxon>
        <taxon>Albuginaceae</taxon>
        <taxon>Albugo</taxon>
    </lineage>
</organism>
<dbReference type="GO" id="GO:0005634">
    <property type="term" value="C:nucleus"/>
    <property type="evidence" value="ECO:0007669"/>
    <property type="project" value="TreeGrafter"/>
</dbReference>
<dbReference type="GO" id="GO:0006511">
    <property type="term" value="P:ubiquitin-dependent protein catabolic process"/>
    <property type="evidence" value="ECO:0007669"/>
    <property type="project" value="TreeGrafter"/>
</dbReference>
<dbReference type="PROSITE" id="PS50089">
    <property type="entry name" value="ZF_RING_2"/>
    <property type="match status" value="1"/>
</dbReference>
<name>F0W2D8_9STRA</name>
<feature type="region of interest" description="Disordered" evidence="5">
    <location>
        <begin position="155"/>
        <end position="197"/>
    </location>
</feature>
<gene>
    <name evidence="7" type="primary">AlNc14C9G1188</name>
    <name evidence="7" type="ORF">ALNC14_013660</name>
</gene>
<dbReference type="AlphaFoldDB" id="F0W2D8"/>
<dbReference type="PANTHER" id="PTHR45931:SF3">
    <property type="entry name" value="RING ZINC FINGER-CONTAINING PROTEIN"/>
    <property type="match status" value="1"/>
</dbReference>
<dbReference type="InterPro" id="IPR001841">
    <property type="entry name" value="Znf_RING"/>
</dbReference>
<keyword evidence="1" id="KW-0479">Metal-binding</keyword>
<dbReference type="GO" id="GO:0061630">
    <property type="term" value="F:ubiquitin protein ligase activity"/>
    <property type="evidence" value="ECO:0007669"/>
    <property type="project" value="TreeGrafter"/>
</dbReference>
<evidence type="ECO:0000256" key="1">
    <source>
        <dbReference type="ARBA" id="ARBA00022723"/>
    </source>
</evidence>
<evidence type="ECO:0000256" key="2">
    <source>
        <dbReference type="ARBA" id="ARBA00022771"/>
    </source>
</evidence>
<evidence type="ECO:0000313" key="7">
    <source>
        <dbReference type="EMBL" id="CCA15223.1"/>
    </source>
</evidence>
<evidence type="ECO:0000259" key="6">
    <source>
        <dbReference type="PROSITE" id="PS50089"/>
    </source>
</evidence>
<evidence type="ECO:0000256" key="3">
    <source>
        <dbReference type="ARBA" id="ARBA00022833"/>
    </source>
</evidence>
<feature type="domain" description="RING-type" evidence="6">
    <location>
        <begin position="108"/>
        <end position="149"/>
    </location>
</feature>
<dbReference type="InterPro" id="IPR051834">
    <property type="entry name" value="RING_finger_E3_ligase"/>
</dbReference>
<dbReference type="GO" id="GO:0008270">
    <property type="term" value="F:zinc ion binding"/>
    <property type="evidence" value="ECO:0007669"/>
    <property type="project" value="UniProtKB-KW"/>
</dbReference>
<reference evidence="7" key="2">
    <citation type="submission" date="2011-02" db="EMBL/GenBank/DDBJ databases">
        <authorList>
            <person name="MacLean D."/>
        </authorList>
    </citation>
    <scope>NUCLEOTIDE SEQUENCE</scope>
</reference>
<proteinExistence type="predicted"/>
<sequence>MADTTTQPPIDSNQRSVHVLLMPLPMTMSIQFEDGTRVAVNHGPAFVEIPIVISGSQEPNDVRRFLHELFMRHQNEARGPPPTSKTFLDNLPTQAWSAQDLAAKYSDCAICLSDYECDESVLRLPCEHLFHKECGMRWLAEHNVCPTCRFQLPAQEQEPDKVDRQSDAPREVGTQTNDEEGTSGEDSGVSRGQIRTHQQILATSPQPYRVVRRRISESTEAPAATSHSRQDLEALLDAEADLLVEECNESGQQVDVIDDSDIDELLSSVEHQNAQIE</sequence>
<dbReference type="PANTHER" id="PTHR45931">
    <property type="entry name" value="SI:CH211-59O9.10"/>
    <property type="match status" value="1"/>
</dbReference>
<protein>
    <submittedName>
        <fullName evidence="7">Uncharacterized protein AlNc14C9G1188</fullName>
    </submittedName>
</protein>
<dbReference type="Gene3D" id="3.30.40.10">
    <property type="entry name" value="Zinc/RING finger domain, C3HC4 (zinc finger)"/>
    <property type="match status" value="1"/>
</dbReference>
<feature type="compositionally biased region" description="Basic and acidic residues" evidence="5">
    <location>
        <begin position="158"/>
        <end position="170"/>
    </location>
</feature>